<reference evidence="2" key="1">
    <citation type="journal article" date="2023" name="Mol. Phylogenet. Evol.">
        <title>Genome-scale phylogeny and comparative genomics of the fungal order Sordariales.</title>
        <authorList>
            <person name="Hensen N."/>
            <person name="Bonometti L."/>
            <person name="Westerberg I."/>
            <person name="Brannstrom I.O."/>
            <person name="Guillou S."/>
            <person name="Cros-Aarteil S."/>
            <person name="Calhoun S."/>
            <person name="Haridas S."/>
            <person name="Kuo A."/>
            <person name="Mondo S."/>
            <person name="Pangilinan J."/>
            <person name="Riley R."/>
            <person name="LaButti K."/>
            <person name="Andreopoulos B."/>
            <person name="Lipzen A."/>
            <person name="Chen C."/>
            <person name="Yan M."/>
            <person name="Daum C."/>
            <person name="Ng V."/>
            <person name="Clum A."/>
            <person name="Steindorff A."/>
            <person name="Ohm R.A."/>
            <person name="Martin F."/>
            <person name="Silar P."/>
            <person name="Natvig D.O."/>
            <person name="Lalanne C."/>
            <person name="Gautier V."/>
            <person name="Ament-Velasquez S.L."/>
            <person name="Kruys A."/>
            <person name="Hutchinson M.I."/>
            <person name="Powell A.J."/>
            <person name="Barry K."/>
            <person name="Miller A.N."/>
            <person name="Grigoriev I.V."/>
            <person name="Debuchy R."/>
            <person name="Gladieux P."/>
            <person name="Hiltunen Thoren M."/>
            <person name="Johannesson H."/>
        </authorList>
    </citation>
    <scope>NUCLEOTIDE SEQUENCE</scope>
    <source>
        <strain evidence="2">PSN309</strain>
    </source>
</reference>
<reference evidence="2" key="2">
    <citation type="submission" date="2023-05" db="EMBL/GenBank/DDBJ databases">
        <authorList>
            <consortium name="Lawrence Berkeley National Laboratory"/>
            <person name="Steindorff A."/>
            <person name="Hensen N."/>
            <person name="Bonometti L."/>
            <person name="Westerberg I."/>
            <person name="Brannstrom I.O."/>
            <person name="Guillou S."/>
            <person name="Cros-Aarteil S."/>
            <person name="Calhoun S."/>
            <person name="Haridas S."/>
            <person name="Kuo A."/>
            <person name="Mondo S."/>
            <person name="Pangilinan J."/>
            <person name="Riley R."/>
            <person name="Labutti K."/>
            <person name="Andreopoulos B."/>
            <person name="Lipzen A."/>
            <person name="Chen C."/>
            <person name="Yanf M."/>
            <person name="Daum C."/>
            <person name="Ng V."/>
            <person name="Clum A."/>
            <person name="Ohm R."/>
            <person name="Martin F."/>
            <person name="Silar P."/>
            <person name="Natvig D."/>
            <person name="Lalanne C."/>
            <person name="Gautier V."/>
            <person name="Ament-Velasquez S.L."/>
            <person name="Kruys A."/>
            <person name="Hutchinson M.I."/>
            <person name="Powell A.J."/>
            <person name="Barry K."/>
            <person name="Miller A.N."/>
            <person name="Grigoriev I.V."/>
            <person name="Debuchy R."/>
            <person name="Gladieux P."/>
            <person name="Thoren M.H."/>
            <person name="Johannesson H."/>
        </authorList>
    </citation>
    <scope>NUCLEOTIDE SEQUENCE</scope>
    <source>
        <strain evidence="2">PSN309</strain>
    </source>
</reference>
<dbReference type="PANTHER" id="PTHR35605:SF1">
    <property type="entry name" value="ECP2 EFFECTOR PROTEIN DOMAIN-CONTAINING PROTEIN-RELATED"/>
    <property type="match status" value="1"/>
</dbReference>
<dbReference type="EMBL" id="MU864636">
    <property type="protein sequence ID" value="KAK4182594.1"/>
    <property type="molecule type" value="Genomic_DNA"/>
</dbReference>
<proteinExistence type="predicted"/>
<dbReference type="AlphaFoldDB" id="A0AAN6WIV5"/>
<feature type="signal peptide" evidence="1">
    <location>
        <begin position="1"/>
        <end position="20"/>
    </location>
</feature>
<keyword evidence="3" id="KW-1185">Reference proteome</keyword>
<accession>A0AAN6WIV5</accession>
<evidence type="ECO:0000313" key="2">
    <source>
        <dbReference type="EMBL" id="KAK4182594.1"/>
    </source>
</evidence>
<organism evidence="2 3">
    <name type="scientific">Podospora australis</name>
    <dbReference type="NCBI Taxonomy" id="1536484"/>
    <lineage>
        <taxon>Eukaryota</taxon>
        <taxon>Fungi</taxon>
        <taxon>Dikarya</taxon>
        <taxon>Ascomycota</taxon>
        <taxon>Pezizomycotina</taxon>
        <taxon>Sordariomycetes</taxon>
        <taxon>Sordariomycetidae</taxon>
        <taxon>Sordariales</taxon>
        <taxon>Podosporaceae</taxon>
        <taxon>Podospora</taxon>
    </lineage>
</organism>
<dbReference type="PANTHER" id="PTHR35605">
    <property type="entry name" value="ECP2 EFFECTOR PROTEIN DOMAIN-CONTAINING PROTEIN-RELATED"/>
    <property type="match status" value="1"/>
</dbReference>
<evidence type="ECO:0000313" key="3">
    <source>
        <dbReference type="Proteomes" id="UP001302126"/>
    </source>
</evidence>
<sequence>MKTFAVASLVAAFLAGSTIAADPEGIPGYGLVEISWEVQTTSGGPTVVLNGTMEEVHAQLLEINPKYDQEFAHVQTKRGAVEEAAPKASRNALAKRDNTLCGNWPSASKSRIQQDINYLRNDVGGRPGNGPGPGNCGRVSCSNNAAIYWCNDNNFSYTLNGWWEIADGAQAIVNDCASAASYVSGQRFIWNGNWNVIVRGDSC</sequence>
<dbReference type="Proteomes" id="UP001302126">
    <property type="component" value="Unassembled WGS sequence"/>
</dbReference>
<evidence type="ECO:0008006" key="4">
    <source>
        <dbReference type="Google" id="ProtNLM"/>
    </source>
</evidence>
<gene>
    <name evidence="2" type="ORF">QBC35DRAFT_444941</name>
</gene>
<protein>
    <recommendedName>
        <fullName evidence="4">Secreted protein</fullName>
    </recommendedName>
</protein>
<keyword evidence="1" id="KW-0732">Signal</keyword>
<feature type="chain" id="PRO_5042832162" description="Secreted protein" evidence="1">
    <location>
        <begin position="21"/>
        <end position="203"/>
    </location>
</feature>
<name>A0AAN6WIV5_9PEZI</name>
<evidence type="ECO:0000256" key="1">
    <source>
        <dbReference type="SAM" id="SignalP"/>
    </source>
</evidence>
<comment type="caution">
    <text evidence="2">The sequence shown here is derived from an EMBL/GenBank/DDBJ whole genome shotgun (WGS) entry which is preliminary data.</text>
</comment>